<gene>
    <name evidence="1" type="ordered locus">GNIT_1804</name>
</gene>
<dbReference type="KEGG" id="gni:GNIT_1804"/>
<sequence>MKKLLVGLLVVGLTGCATGPTKKVMTPDVYLLFANIWADNVGCYQKNYISPQQYAEGIDSFSHVLNTWVYDVDRMKEEIDIRFRFLITNASNCKNHEFALTQVKSASDKAKGREQRYVENYNKSLESFANSMNPPRVKTTCLTTGSLTMCN</sequence>
<organism evidence="1 2">
    <name type="scientific">Glaciecola nitratireducens (strain JCM 12485 / KCTC 12276 / FR1064)</name>
    <dbReference type="NCBI Taxonomy" id="1085623"/>
    <lineage>
        <taxon>Bacteria</taxon>
        <taxon>Pseudomonadati</taxon>
        <taxon>Pseudomonadota</taxon>
        <taxon>Gammaproteobacteria</taxon>
        <taxon>Alteromonadales</taxon>
        <taxon>Alteromonadaceae</taxon>
        <taxon>Brumicola</taxon>
    </lineage>
</organism>
<dbReference type="OrthoDB" id="9769319at2"/>
<name>G4QGW9_GLANF</name>
<proteinExistence type="predicted"/>
<reference evidence="1 2" key="1">
    <citation type="journal article" date="2011" name="J. Bacteriol.">
        <title>Complete genome sequence of seawater bacterium Glaciecola nitratireducens FR1064T.</title>
        <authorList>
            <person name="Bian F."/>
            <person name="Qin Q.L."/>
            <person name="Xie B.B."/>
            <person name="Shu Y.L."/>
            <person name="Zhang X.Y."/>
            <person name="Yu Y."/>
            <person name="Chen B."/>
            <person name="Chen X.L."/>
            <person name="Zhou B.C."/>
            <person name="Zhang Y.Z."/>
        </authorList>
    </citation>
    <scope>NUCLEOTIDE SEQUENCE [LARGE SCALE GENOMIC DNA]</scope>
    <source>
        <strain evidence="2">JCM 12485 / KCTC 12276 / FR1064</strain>
    </source>
</reference>
<dbReference type="AlphaFoldDB" id="G4QGW9"/>
<evidence type="ECO:0008006" key="3">
    <source>
        <dbReference type="Google" id="ProtNLM"/>
    </source>
</evidence>
<evidence type="ECO:0000313" key="1">
    <source>
        <dbReference type="EMBL" id="AEP29914.1"/>
    </source>
</evidence>
<dbReference type="PROSITE" id="PS51257">
    <property type="entry name" value="PROKAR_LIPOPROTEIN"/>
    <property type="match status" value="1"/>
</dbReference>
<dbReference type="RefSeq" id="WP_014108788.1">
    <property type="nucleotide sequence ID" value="NC_016041.1"/>
</dbReference>
<evidence type="ECO:0000313" key="2">
    <source>
        <dbReference type="Proteomes" id="UP000009282"/>
    </source>
</evidence>
<accession>G4QGW9</accession>
<dbReference type="Proteomes" id="UP000009282">
    <property type="component" value="Chromosome"/>
</dbReference>
<protein>
    <recommendedName>
        <fullName evidence="3">Lipoprotein</fullName>
    </recommendedName>
</protein>
<dbReference type="EMBL" id="CP003060">
    <property type="protein sequence ID" value="AEP29914.1"/>
    <property type="molecule type" value="Genomic_DNA"/>
</dbReference>
<keyword evidence="2" id="KW-1185">Reference proteome</keyword>
<dbReference type="HOGENOM" id="CLU_1728774_0_0_6"/>